<keyword evidence="13" id="KW-0177">Collagen degradation</keyword>
<evidence type="ECO:0000256" key="17">
    <source>
        <dbReference type="ARBA" id="ARBA00038924"/>
    </source>
</evidence>
<feature type="binding site" evidence="20">
    <location>
        <position position="387"/>
    </location>
    <ligand>
        <name>Ca(2+)</name>
        <dbReference type="ChEBI" id="CHEBI:29108"/>
        <label>4</label>
    </ligand>
</feature>
<evidence type="ECO:0000256" key="3">
    <source>
        <dbReference type="ARBA" id="ARBA00022525"/>
    </source>
</evidence>
<dbReference type="SMART" id="SM00235">
    <property type="entry name" value="ZnMc"/>
    <property type="match status" value="1"/>
</dbReference>
<keyword evidence="9" id="KW-0378">Hydrolase</keyword>
<feature type="binding site" evidence="20">
    <location>
        <position position="195"/>
    </location>
    <ligand>
        <name>Ca(2+)</name>
        <dbReference type="ChEBI" id="CHEBI:29108"/>
        <label>2</label>
    </ligand>
</feature>
<dbReference type="InterPro" id="IPR002477">
    <property type="entry name" value="Peptidoglycan-bd-like"/>
</dbReference>
<dbReference type="SMART" id="SM00120">
    <property type="entry name" value="HX"/>
    <property type="match status" value="3"/>
</dbReference>
<dbReference type="GO" id="GO:0008270">
    <property type="term" value="F:zinc ion binding"/>
    <property type="evidence" value="ECO:0007669"/>
    <property type="project" value="InterPro"/>
</dbReference>
<evidence type="ECO:0000256" key="1">
    <source>
        <dbReference type="ARBA" id="ARBA00004498"/>
    </source>
</evidence>
<dbReference type="GO" id="GO:0030574">
    <property type="term" value="P:collagen catabolic process"/>
    <property type="evidence" value="ECO:0007669"/>
    <property type="project" value="UniProtKB-KW"/>
</dbReference>
<feature type="binding site" evidence="20">
    <location>
        <position position="184"/>
    </location>
    <ligand>
        <name>Zn(2+)</name>
        <dbReference type="ChEBI" id="CHEBI:29105"/>
        <label>1</label>
    </ligand>
</feature>
<feature type="region of interest" description="Disordered" evidence="24">
    <location>
        <begin position="262"/>
        <end position="285"/>
    </location>
</feature>
<keyword evidence="15" id="KW-1015">Disulfide bond</keyword>
<comment type="cofactor">
    <cofactor evidence="20">
        <name>Ca(2+)</name>
        <dbReference type="ChEBI" id="CHEBI:29108"/>
    </cofactor>
    <text evidence="20">Can bind about 5 Ca(2+) ions per subunit.</text>
</comment>
<keyword evidence="5" id="KW-0645">Protease</keyword>
<feature type="binding site" evidence="20">
    <location>
        <position position="159"/>
    </location>
    <ligand>
        <name>Ca(2+)</name>
        <dbReference type="ChEBI" id="CHEBI:29108"/>
        <label>2</label>
    </ligand>
</feature>
<dbReference type="Pfam" id="PF00413">
    <property type="entry name" value="Peptidase_M10"/>
    <property type="match status" value="1"/>
</dbReference>
<evidence type="ECO:0000256" key="4">
    <source>
        <dbReference type="ARBA" id="ARBA00022530"/>
    </source>
</evidence>
<evidence type="ECO:0000256" key="12">
    <source>
        <dbReference type="ARBA" id="ARBA00023049"/>
    </source>
</evidence>
<dbReference type="EC" id="3.4.24.7" evidence="17"/>
<dbReference type="AlphaFoldDB" id="A0A8B9LGJ1"/>
<dbReference type="InterPro" id="IPR000585">
    <property type="entry name" value="Hemopexin-like_dom"/>
</dbReference>
<dbReference type="GO" id="GO:0006508">
    <property type="term" value="P:proteolysis"/>
    <property type="evidence" value="ECO:0007669"/>
    <property type="project" value="UniProtKB-KW"/>
</dbReference>
<keyword evidence="6 19" id="KW-0479">Metal-binding</keyword>
<dbReference type="Gene3D" id="2.110.10.10">
    <property type="entry name" value="Hemopexin-like domain"/>
    <property type="match status" value="1"/>
</dbReference>
<feature type="binding site" evidence="20">
    <location>
        <position position="200"/>
    </location>
    <ligand>
        <name>Ca(2+)</name>
        <dbReference type="ChEBI" id="CHEBI:29108"/>
        <label>1</label>
    </ligand>
</feature>
<name>A0A8B9LGJ1_ASTMX</name>
<dbReference type="PIRSF" id="PIRSF001191">
    <property type="entry name" value="Peptidase_M10A_matrix"/>
    <property type="match status" value="1"/>
</dbReference>
<feature type="compositionally biased region" description="Basic and acidic residues" evidence="24">
    <location>
        <begin position="270"/>
        <end position="279"/>
    </location>
</feature>
<feature type="repeat" description="Hemopexin" evidence="23">
    <location>
        <begin position="285"/>
        <end position="334"/>
    </location>
</feature>
<feature type="binding site" evidence="20">
    <location>
        <position position="169"/>
    </location>
    <ligand>
        <name>Zn(2+)</name>
        <dbReference type="ChEBI" id="CHEBI:29105"/>
        <label>1</label>
    </ligand>
</feature>
<evidence type="ECO:0000256" key="18">
    <source>
        <dbReference type="PIRSR" id="PIRSR001191-1"/>
    </source>
</evidence>
<dbReference type="Pfam" id="PF01471">
    <property type="entry name" value="PG_binding_1"/>
    <property type="match status" value="1"/>
</dbReference>
<dbReference type="PANTHER" id="PTHR10201:SF151">
    <property type="entry name" value="INTERSTITIAL COLLAGENASE"/>
    <property type="match status" value="1"/>
</dbReference>
<keyword evidence="8" id="KW-0677">Repeat</keyword>
<feature type="binding site" evidence="20">
    <location>
        <position position="197"/>
    </location>
    <ligand>
        <name>Zn(2+)</name>
        <dbReference type="ChEBI" id="CHEBI:29105"/>
        <label>1</label>
    </ligand>
</feature>
<comment type="similarity">
    <text evidence="2">Belongs to the peptidase M10A family.</text>
</comment>
<feature type="binding site" evidence="19">
    <location>
        <position position="230"/>
    </location>
    <ligand>
        <name>Zn(2+)</name>
        <dbReference type="ChEBI" id="CHEBI:29105"/>
        <label>2</label>
        <note>catalytic</note>
    </ligand>
</feature>
<dbReference type="GO" id="GO:0030198">
    <property type="term" value="P:extracellular matrix organization"/>
    <property type="evidence" value="ECO:0007669"/>
    <property type="project" value="TreeGrafter"/>
</dbReference>
<feature type="binding site" evidence="20">
    <location>
        <position position="341"/>
    </location>
    <ligand>
        <name>Ca(2+)</name>
        <dbReference type="ChEBI" id="CHEBI:29108"/>
        <label>5</label>
    </ligand>
</feature>
<comment type="subcellular location">
    <subcellularLocation>
        <location evidence="1">Secreted</location>
        <location evidence="1">Extracellular space</location>
        <location evidence="1">Extracellular matrix</location>
    </subcellularLocation>
</comment>
<evidence type="ECO:0000259" key="25">
    <source>
        <dbReference type="SMART" id="SM00235"/>
    </source>
</evidence>
<dbReference type="Ensembl" id="ENSAMXT00005054155.1">
    <property type="protein sequence ID" value="ENSAMXP00005049959.1"/>
    <property type="gene ID" value="ENSAMXG00005022612.1"/>
</dbReference>
<feature type="binding site" evidence="20">
    <location>
        <position position="389"/>
    </location>
    <ligand>
        <name>Ca(2+)</name>
        <dbReference type="ChEBI" id="CHEBI:29108"/>
        <label>5</label>
    </ligand>
</feature>
<keyword evidence="7" id="KW-0732">Signal</keyword>
<keyword evidence="4" id="KW-0272">Extracellular matrix</keyword>
<dbReference type="SUPFAM" id="SSF47090">
    <property type="entry name" value="PGBD-like"/>
    <property type="match status" value="1"/>
</dbReference>
<dbReference type="SUPFAM" id="SSF55486">
    <property type="entry name" value="Metalloproteases ('zincins'), catalytic domain"/>
    <property type="match status" value="1"/>
</dbReference>
<evidence type="ECO:0000256" key="2">
    <source>
        <dbReference type="ARBA" id="ARBA00010370"/>
    </source>
</evidence>
<evidence type="ECO:0000313" key="27">
    <source>
        <dbReference type="Proteomes" id="UP000694621"/>
    </source>
</evidence>
<feature type="binding site" evidence="20">
    <location>
        <position position="125"/>
    </location>
    <ligand>
        <name>Ca(2+)</name>
        <dbReference type="ChEBI" id="CHEBI:29108"/>
        <label>1</label>
    </ligand>
</feature>
<evidence type="ECO:0000256" key="5">
    <source>
        <dbReference type="ARBA" id="ARBA00022670"/>
    </source>
</evidence>
<dbReference type="InterPro" id="IPR021190">
    <property type="entry name" value="Pept_M10A"/>
</dbReference>
<accession>A0A8B9LGJ1</accession>
<feature type="binding site" evidence="20">
    <location>
        <position position="171"/>
    </location>
    <ligand>
        <name>Zn(2+)</name>
        <dbReference type="ChEBI" id="CHEBI:29105"/>
        <label>1</label>
    </ligand>
</feature>
<evidence type="ECO:0000256" key="9">
    <source>
        <dbReference type="ARBA" id="ARBA00022801"/>
    </source>
</evidence>
<feature type="binding site" evidence="20">
    <location>
        <position position="202"/>
    </location>
    <ligand>
        <name>Ca(2+)</name>
        <dbReference type="ChEBI" id="CHEBI:29108"/>
        <label>1</label>
    </ligand>
</feature>
<proteinExistence type="inferred from homology"/>
<dbReference type="InterPro" id="IPR036365">
    <property type="entry name" value="PGBD-like_sf"/>
</dbReference>
<dbReference type="GO" id="GO:0031012">
    <property type="term" value="C:extracellular matrix"/>
    <property type="evidence" value="ECO:0007669"/>
    <property type="project" value="InterPro"/>
</dbReference>
<gene>
    <name evidence="26" type="primary">LOC103041846</name>
</gene>
<dbReference type="InterPro" id="IPR033739">
    <property type="entry name" value="M10A_MMP"/>
</dbReference>
<evidence type="ECO:0000256" key="16">
    <source>
        <dbReference type="ARBA" id="ARBA00036005"/>
    </source>
</evidence>
<evidence type="ECO:0000256" key="23">
    <source>
        <dbReference type="PROSITE-ProRule" id="PRU01011"/>
    </source>
</evidence>
<keyword evidence="14" id="KW-0865">Zymogen</keyword>
<protein>
    <recommendedName>
        <fullName evidence="17">interstitial collagenase</fullName>
        <ecNumber evidence="17">3.4.24.7</ecNumber>
    </recommendedName>
</protein>
<dbReference type="InterPro" id="IPR018487">
    <property type="entry name" value="Hemopexin-like_repeat"/>
</dbReference>
<feature type="binding site" evidence="20">
    <location>
        <position position="177"/>
    </location>
    <ligand>
        <name>Ca(2+)</name>
        <dbReference type="ChEBI" id="CHEBI:29108"/>
        <label>3</label>
    </ligand>
</feature>
<feature type="modified residue" description="Phosphotyrosine; by PKDCC" evidence="21">
    <location>
        <position position="370"/>
    </location>
</feature>
<keyword evidence="10 19" id="KW-0862">Zinc</keyword>
<evidence type="ECO:0000256" key="6">
    <source>
        <dbReference type="ARBA" id="ARBA00022723"/>
    </source>
</evidence>
<dbReference type="PRINTS" id="PR00138">
    <property type="entry name" value="MATRIXIN"/>
</dbReference>
<evidence type="ECO:0000313" key="26">
    <source>
        <dbReference type="Ensembl" id="ENSAMXP00005049959.1"/>
    </source>
</evidence>
<feature type="binding site" evidence="20">
    <location>
        <position position="295"/>
    </location>
    <ligand>
        <name>Ca(2+)</name>
        <dbReference type="ChEBI" id="CHEBI:29108"/>
        <label>4</label>
    </ligand>
</feature>
<dbReference type="GO" id="GO:0004222">
    <property type="term" value="F:metalloendopeptidase activity"/>
    <property type="evidence" value="ECO:0007669"/>
    <property type="project" value="UniProtKB-EC"/>
</dbReference>
<keyword evidence="12" id="KW-0482">Metalloprotease</keyword>
<dbReference type="FunFam" id="3.40.390.10:FF:000007">
    <property type="entry name" value="Collagenase 3"/>
    <property type="match status" value="1"/>
</dbReference>
<comment type="catalytic activity">
    <reaction evidence="16">
        <text>Cleavage of the triple helix of collagen at about three-quarters of the length of the molecule from the N-terminus, at 775-Gly-|-Ile-776 in the alpha1(I) chain. Cleaves synthetic substrates and alpha-macroglobulins at bonds where P1' is a hydrophobic residue.</text>
        <dbReference type="EC" id="3.4.24.7"/>
    </reaction>
</comment>
<evidence type="ECO:0000256" key="15">
    <source>
        <dbReference type="ARBA" id="ARBA00023157"/>
    </source>
</evidence>
<dbReference type="FunFam" id="2.110.10.10:FF:000002">
    <property type="entry name" value="Matrix metallopeptidase 3"/>
    <property type="match status" value="1"/>
</dbReference>
<feature type="binding site" evidence="20">
    <location>
        <position position="238"/>
    </location>
    <ligand>
        <name>Zn(2+)</name>
        <dbReference type="ChEBI" id="CHEBI:29105"/>
        <label>2</label>
        <note>catalytic</note>
    </ligand>
</feature>
<feature type="binding site" evidence="20">
    <location>
        <position position="193"/>
    </location>
    <ligand>
        <name>Ca(2+)</name>
        <dbReference type="ChEBI" id="CHEBI:29108"/>
        <label>2</label>
    </ligand>
</feature>
<dbReference type="InterPro" id="IPR021158">
    <property type="entry name" value="Pept_M10A_Zn_BS"/>
</dbReference>
<evidence type="ECO:0000256" key="13">
    <source>
        <dbReference type="ARBA" id="ARBA00023105"/>
    </source>
</evidence>
<feature type="domain" description="Peptidase metallopeptidase" evidence="25">
    <location>
        <begin position="106"/>
        <end position="266"/>
    </location>
</feature>
<feature type="repeat" description="Hemopexin" evidence="23">
    <location>
        <begin position="335"/>
        <end position="381"/>
    </location>
</feature>
<feature type="binding site" description="in inhibited form" evidence="20">
    <location>
        <position position="93"/>
    </location>
    <ligand>
        <name>Zn(2+)</name>
        <dbReference type="ChEBI" id="CHEBI:29105"/>
        <label>2</label>
        <note>catalytic</note>
    </ligand>
</feature>
<feature type="binding site" evidence="19">
    <location>
        <position position="220"/>
    </location>
    <ligand>
        <name>Zn(2+)</name>
        <dbReference type="ChEBI" id="CHEBI:29105"/>
        <label>2</label>
        <note>catalytic</note>
    </ligand>
</feature>
<feature type="binding site" evidence="20">
    <location>
        <position position="199"/>
    </location>
    <ligand>
        <name>Ca(2+)</name>
        <dbReference type="ChEBI" id="CHEBI:29108"/>
        <label>3</label>
    </ligand>
</feature>
<evidence type="ECO:0000256" key="11">
    <source>
        <dbReference type="ARBA" id="ARBA00022837"/>
    </source>
</evidence>
<keyword evidence="3" id="KW-0964">Secreted</keyword>
<feature type="short sequence motif" description="Cysteine switch" evidence="22">
    <location>
        <begin position="91"/>
        <end position="98"/>
    </location>
</feature>
<feature type="binding site" evidence="19">
    <location>
        <position position="224"/>
    </location>
    <ligand>
        <name>Zn(2+)</name>
        <dbReference type="ChEBI" id="CHEBI:29105"/>
        <label>2</label>
        <note>catalytic</note>
    </ligand>
</feature>
<dbReference type="Proteomes" id="UP000694621">
    <property type="component" value="Unplaced"/>
</dbReference>
<dbReference type="CDD" id="cd00094">
    <property type="entry name" value="HX"/>
    <property type="match status" value="1"/>
</dbReference>
<reference evidence="26" key="1">
    <citation type="submission" date="2025-08" db="UniProtKB">
        <authorList>
            <consortium name="Ensembl"/>
        </authorList>
    </citation>
    <scope>IDENTIFICATION</scope>
</reference>
<feature type="active site" evidence="18">
    <location>
        <position position="221"/>
    </location>
</feature>
<dbReference type="Gene3D" id="3.40.390.10">
    <property type="entry name" value="Collagenase (Catalytic Domain)"/>
    <property type="match status" value="1"/>
</dbReference>
<evidence type="ECO:0000256" key="20">
    <source>
        <dbReference type="PIRSR" id="PIRSR621190-2"/>
    </source>
</evidence>
<feature type="repeat" description="Hemopexin" evidence="23">
    <location>
        <begin position="383"/>
        <end position="431"/>
    </location>
</feature>
<feature type="binding site" evidence="20">
    <location>
        <position position="202"/>
    </location>
    <ligand>
        <name>Ca(2+)</name>
        <dbReference type="ChEBI" id="CHEBI:29108"/>
        <label>3</label>
    </ligand>
</feature>
<dbReference type="InterPro" id="IPR018486">
    <property type="entry name" value="Hemopexin_CS"/>
</dbReference>
<dbReference type="InterPro" id="IPR024079">
    <property type="entry name" value="MetalloPept_cat_dom_sf"/>
</dbReference>
<evidence type="ECO:0000256" key="19">
    <source>
        <dbReference type="PIRSR" id="PIRSR001191-2"/>
    </source>
</evidence>
<dbReference type="PROSITE" id="PS51642">
    <property type="entry name" value="HEMOPEXIN_2"/>
    <property type="match status" value="3"/>
</dbReference>
<sequence length="503" mass="57151">METVILDFLPLLSSLHDSSKVLPNLWVCDCRSFLFLQDYLKKLYNMKEETRRTFGRTVSEMSEKLAEMQEFFRLTVTGTLDSETLEVMKKPRCGVPDVAAYNTAPGNYKWSTNKLTYRIENYTPDMSQAEVDDSIVRALKVWADVTPLRFTRIYSSVADIMISFSVRDHGDGYPFDGPNGFLAHAFYPFPGIGGDAHFDDDETFTFTSQNGYILFLVAAHEFGHALGLDHSRDPGALMYPTYSSRDASTFVLPQDDVNGIQSIYGPNPDKPVDPEKPDPTHPVTPDTCDANLVLDAVTMLRGEMLFFKNGLFWRTQPFSYQTEQHLIKSFWPEAPENIDAAYESPSNDLVYIFKGQKVWALSGYDVAKGYPKPLSSLGLSKRVKNISAALYDQHSRKTLLFVDDVYYSYNEDKKKVDRGNPKRVDDLFPGMTEKVTAAFQYRGQYLTNAKTILKNLNDKTDNSDIVCSSCFSGFTYLYSGPRMFEFGYGRLLRVLNNNYFLPC</sequence>
<evidence type="ECO:0000256" key="24">
    <source>
        <dbReference type="SAM" id="MobiDB-lite"/>
    </source>
</evidence>
<feature type="binding site" evidence="20">
    <location>
        <position position="176"/>
    </location>
    <ligand>
        <name>Ca(2+)</name>
        <dbReference type="ChEBI" id="CHEBI:29108"/>
        <label>3</label>
    </ligand>
</feature>
<dbReference type="InterPro" id="IPR006026">
    <property type="entry name" value="Peptidase_Metallo"/>
</dbReference>
<dbReference type="PANTHER" id="PTHR10201">
    <property type="entry name" value="MATRIX METALLOPROTEINASE"/>
    <property type="match status" value="1"/>
</dbReference>
<organism evidence="26 27">
    <name type="scientific">Astyanax mexicanus</name>
    <name type="common">Blind cave fish</name>
    <name type="synonym">Astyanax fasciatus mexicanus</name>
    <dbReference type="NCBI Taxonomy" id="7994"/>
    <lineage>
        <taxon>Eukaryota</taxon>
        <taxon>Metazoa</taxon>
        <taxon>Chordata</taxon>
        <taxon>Craniata</taxon>
        <taxon>Vertebrata</taxon>
        <taxon>Euteleostomi</taxon>
        <taxon>Actinopterygii</taxon>
        <taxon>Neopterygii</taxon>
        <taxon>Teleostei</taxon>
        <taxon>Ostariophysi</taxon>
        <taxon>Characiformes</taxon>
        <taxon>Characoidei</taxon>
        <taxon>Acestrorhamphidae</taxon>
        <taxon>Acestrorhamphinae</taxon>
        <taxon>Astyanax</taxon>
    </lineage>
</organism>
<comment type="cofactor">
    <cofactor evidence="20">
        <name>Zn(2+)</name>
        <dbReference type="ChEBI" id="CHEBI:29105"/>
    </cofactor>
    <text evidence="20">Binds 2 Zn(2+) ions per subunit.</text>
</comment>
<feature type="binding site" evidence="20">
    <location>
        <position position="339"/>
    </location>
    <ligand>
        <name>Ca(2+)</name>
        <dbReference type="ChEBI" id="CHEBI:29108"/>
        <label>4</label>
    </ligand>
</feature>
<evidence type="ECO:0000256" key="22">
    <source>
        <dbReference type="PIRSR" id="PIRSR621190-5"/>
    </source>
</evidence>
<evidence type="ECO:0000256" key="10">
    <source>
        <dbReference type="ARBA" id="ARBA00022833"/>
    </source>
</evidence>
<dbReference type="Pfam" id="PF00045">
    <property type="entry name" value="Hemopexin"/>
    <property type="match status" value="3"/>
</dbReference>
<evidence type="ECO:0000256" key="8">
    <source>
        <dbReference type="ARBA" id="ARBA00022737"/>
    </source>
</evidence>
<dbReference type="CDD" id="cd04278">
    <property type="entry name" value="ZnMc_MMP"/>
    <property type="match status" value="1"/>
</dbReference>
<dbReference type="InterPro" id="IPR001818">
    <property type="entry name" value="Pept_M10_metallopeptidase"/>
</dbReference>
<keyword evidence="11 20" id="KW-0106">Calcium</keyword>
<dbReference type="InterPro" id="IPR036375">
    <property type="entry name" value="Hemopexin-like_dom_sf"/>
</dbReference>
<evidence type="ECO:0000256" key="14">
    <source>
        <dbReference type="ARBA" id="ARBA00023145"/>
    </source>
</evidence>
<dbReference type="SUPFAM" id="SSF50923">
    <property type="entry name" value="Hemopexin-like domain"/>
    <property type="match status" value="1"/>
</dbReference>
<dbReference type="PROSITE" id="PS00024">
    <property type="entry name" value="HEMOPEXIN"/>
    <property type="match status" value="1"/>
</dbReference>
<dbReference type="PROSITE" id="PS00546">
    <property type="entry name" value="CYSTEINE_SWITCH"/>
    <property type="match status" value="1"/>
</dbReference>
<evidence type="ECO:0000256" key="7">
    <source>
        <dbReference type="ARBA" id="ARBA00022729"/>
    </source>
</evidence>
<evidence type="ECO:0000256" key="21">
    <source>
        <dbReference type="PIRSR" id="PIRSR621190-4"/>
    </source>
</evidence>